<evidence type="ECO:0000313" key="2">
    <source>
        <dbReference type="EMBL" id="AIK23035.1"/>
    </source>
</evidence>
<dbReference type="GeneID" id="26969569"/>
<proteinExistence type="predicted"/>
<reference evidence="2 3" key="1">
    <citation type="journal article" date="2014" name="J. Virol.">
        <title>An eriophyid mite-transmitted plant virus contains eight genomic RNA segments with unusual heterogeneity in the nucleocapsid protein.</title>
        <authorList>
            <person name="Tatineni S."/>
            <person name="McMechan A.J."/>
            <person name="Wosula E.N."/>
            <person name="Wegulo S.N."/>
            <person name="Graybosch R.A."/>
            <person name="French R."/>
            <person name="Hein G.L."/>
        </authorList>
    </citation>
    <scope>NUCLEOTIDE SEQUENCE [LARGE SCALE GENOMIC DNA]</scope>
    <source>
        <strain evidence="2">Nebraska</strain>
    </source>
</reference>
<protein>
    <submittedName>
        <fullName evidence="2">Movement protein</fullName>
    </submittedName>
</protein>
<dbReference type="EMBL" id="KJ939627">
    <property type="protein sequence ID" value="AIK23035.1"/>
    <property type="molecule type" value="Genomic_RNA"/>
</dbReference>
<organism evidence="2 3">
    <name type="scientific">Emaravirus tritici</name>
    <dbReference type="NCBI Taxonomy" id="1980428"/>
    <lineage>
        <taxon>Viruses</taxon>
        <taxon>Riboviria</taxon>
        <taxon>Orthornavirae</taxon>
        <taxon>Negarnaviricota</taxon>
        <taxon>Polyploviricotina</taxon>
        <taxon>Bunyaviricetes</taxon>
        <taxon>Elliovirales</taxon>
        <taxon>Fimoviridae</taxon>
        <taxon>Emaravirus</taxon>
    </lineage>
</organism>
<sequence>MLIMKKMLLLNINMISFMFLFASTGGKALDIEDQTVKSHDISKWNENNREIELTEAVVNGLAATSIKMSIPVSPKTKVVKFEFYKWITEFLKTIKGQKTVRLASIVLHYKPHSDSCKGTVSYALIDKRFLNDKMKAESKAKVDGKQTADYNVVGQVKQLVTLRCNEEAVVQMSMNHFVSVEDINKIKLVQIVSGIDMHTGNLATINIGWKTIPGEATVYQYYPAQKYIIPRMKMPELVGKSSEYVFNKLVYMAKVRHNQEVAMLNQLQTFIDQQDVVNNELEVDTKNQLNELENKIQRYQEEIEKIDNIIPHTQKLAEQSLKLKELERIRQQKFLEYNRLKNEPRIEEVNDIEFETVSAGFPKD</sequence>
<evidence type="ECO:0000256" key="1">
    <source>
        <dbReference type="SAM" id="Coils"/>
    </source>
</evidence>
<feature type="coiled-coil region" evidence="1">
    <location>
        <begin position="278"/>
        <end position="343"/>
    </location>
</feature>
<dbReference type="Pfam" id="PF16505">
    <property type="entry name" value="Emaravirus_P4"/>
    <property type="match status" value="1"/>
</dbReference>
<dbReference type="KEGG" id="vg:26969569"/>
<accession>A0A076VCG6</accession>
<dbReference type="InterPro" id="IPR032434">
    <property type="entry name" value="Emaravirus_P4"/>
</dbReference>
<keyword evidence="3" id="KW-1185">Reference proteome</keyword>
<dbReference type="Proteomes" id="UP000217939">
    <property type="component" value="Genome"/>
</dbReference>
<name>A0A076VCG6_9VIRU</name>
<evidence type="ECO:0000313" key="3">
    <source>
        <dbReference type="Proteomes" id="UP000217939"/>
    </source>
</evidence>
<dbReference type="OrthoDB" id="31009at10239"/>
<dbReference type="RefSeq" id="YP_009237258.1">
    <property type="nucleotide sequence ID" value="NC_029551.1"/>
</dbReference>
<keyword evidence="1" id="KW-0175">Coiled coil</keyword>